<reference evidence="10 11" key="1">
    <citation type="submission" date="2019-12" db="EMBL/GenBank/DDBJ databases">
        <title>Maritimibacter sp. nov. sp. isolated from sea sand.</title>
        <authorList>
            <person name="Kim J."/>
            <person name="Jeong S.E."/>
            <person name="Jung H.S."/>
            <person name="Jeon C.O."/>
        </authorList>
    </citation>
    <scope>NUCLEOTIDE SEQUENCE [LARGE SCALE GENOMIC DNA]</scope>
    <source>
        <strain evidence="10 11">DP07</strain>
    </source>
</reference>
<evidence type="ECO:0000313" key="10">
    <source>
        <dbReference type="EMBL" id="MZR14947.1"/>
    </source>
</evidence>
<gene>
    <name evidence="10" type="ORF">GQE99_18145</name>
</gene>
<evidence type="ECO:0000256" key="3">
    <source>
        <dbReference type="ARBA" id="ARBA00023015"/>
    </source>
</evidence>
<sequence>MTNLEILILEDDSIVQDILTEGLRADGHRTRCCSNAQEFYAMFQQDVFDLFLIDVNLPDGDGFDIARDLRPQTNGGIILVTGRRDEIDTVLGLEVGADDYISKPFRMRELRARVKAVSRRIPDVREQPQAPERRYEVCGLTIDRGARTVRQPDDSTVDLTTLEFDLLVALTTPPNVVLSREEIMNRLRGPNWSAYDRTIDGLIGRLRAKLFSDRTGREVIKTIRGAGYMFSAET</sequence>
<dbReference type="InterPro" id="IPR011006">
    <property type="entry name" value="CheY-like_superfamily"/>
</dbReference>
<accession>A0A845M9V3</accession>
<dbReference type="CDD" id="cd00383">
    <property type="entry name" value="trans_reg_C"/>
    <property type="match status" value="1"/>
</dbReference>
<dbReference type="Gene3D" id="3.40.50.2300">
    <property type="match status" value="1"/>
</dbReference>
<dbReference type="PROSITE" id="PS51755">
    <property type="entry name" value="OMPR_PHOB"/>
    <property type="match status" value="1"/>
</dbReference>
<feature type="modified residue" description="4-aspartylphosphate" evidence="6">
    <location>
        <position position="54"/>
    </location>
</feature>
<dbReference type="GO" id="GO:0006355">
    <property type="term" value="P:regulation of DNA-templated transcription"/>
    <property type="evidence" value="ECO:0007669"/>
    <property type="project" value="InterPro"/>
</dbReference>
<evidence type="ECO:0000256" key="6">
    <source>
        <dbReference type="PROSITE-ProRule" id="PRU00169"/>
    </source>
</evidence>
<feature type="DNA-binding region" description="OmpR/PhoB-type" evidence="7">
    <location>
        <begin position="132"/>
        <end position="232"/>
    </location>
</feature>
<proteinExistence type="predicted"/>
<dbReference type="Proteomes" id="UP000467322">
    <property type="component" value="Unassembled WGS sequence"/>
</dbReference>
<keyword evidence="11" id="KW-1185">Reference proteome</keyword>
<feature type="domain" description="OmpR/PhoB-type" evidence="9">
    <location>
        <begin position="132"/>
        <end position="232"/>
    </location>
</feature>
<dbReference type="InterPro" id="IPR036388">
    <property type="entry name" value="WH-like_DNA-bd_sf"/>
</dbReference>
<dbReference type="PROSITE" id="PS50110">
    <property type="entry name" value="RESPONSE_REGULATORY"/>
    <property type="match status" value="1"/>
</dbReference>
<dbReference type="Gene3D" id="1.10.10.10">
    <property type="entry name" value="Winged helix-like DNA-binding domain superfamily/Winged helix DNA-binding domain"/>
    <property type="match status" value="1"/>
</dbReference>
<evidence type="ECO:0000259" key="8">
    <source>
        <dbReference type="PROSITE" id="PS50110"/>
    </source>
</evidence>
<evidence type="ECO:0000256" key="2">
    <source>
        <dbReference type="ARBA" id="ARBA00023012"/>
    </source>
</evidence>
<dbReference type="SUPFAM" id="SSF52172">
    <property type="entry name" value="CheY-like"/>
    <property type="match status" value="1"/>
</dbReference>
<dbReference type="SMART" id="SM00448">
    <property type="entry name" value="REC"/>
    <property type="match status" value="1"/>
</dbReference>
<name>A0A845M9V3_9RHOB</name>
<protein>
    <submittedName>
        <fullName evidence="10">Response regulator</fullName>
    </submittedName>
</protein>
<dbReference type="RefSeq" id="WP_161353162.1">
    <property type="nucleotide sequence ID" value="NZ_WTUX01000019.1"/>
</dbReference>
<keyword evidence="1 6" id="KW-0597">Phosphoprotein</keyword>
<evidence type="ECO:0000259" key="9">
    <source>
        <dbReference type="PROSITE" id="PS51755"/>
    </source>
</evidence>
<dbReference type="Gene3D" id="6.10.250.690">
    <property type="match status" value="1"/>
</dbReference>
<evidence type="ECO:0000256" key="1">
    <source>
        <dbReference type="ARBA" id="ARBA00022553"/>
    </source>
</evidence>
<dbReference type="GO" id="GO:0000976">
    <property type="term" value="F:transcription cis-regulatory region binding"/>
    <property type="evidence" value="ECO:0007669"/>
    <property type="project" value="TreeGrafter"/>
</dbReference>
<organism evidence="10 11">
    <name type="scientific">Maritimibacter harenae</name>
    <dbReference type="NCBI Taxonomy" id="2606218"/>
    <lineage>
        <taxon>Bacteria</taxon>
        <taxon>Pseudomonadati</taxon>
        <taxon>Pseudomonadota</taxon>
        <taxon>Alphaproteobacteria</taxon>
        <taxon>Rhodobacterales</taxon>
        <taxon>Roseobacteraceae</taxon>
        <taxon>Maritimibacter</taxon>
    </lineage>
</organism>
<dbReference type="InterPro" id="IPR016032">
    <property type="entry name" value="Sig_transdc_resp-reg_C-effctor"/>
</dbReference>
<keyword evidence="3" id="KW-0805">Transcription regulation</keyword>
<dbReference type="InterPro" id="IPR039420">
    <property type="entry name" value="WalR-like"/>
</dbReference>
<dbReference type="SUPFAM" id="SSF46894">
    <property type="entry name" value="C-terminal effector domain of the bipartite response regulators"/>
    <property type="match status" value="1"/>
</dbReference>
<dbReference type="AlphaFoldDB" id="A0A845M9V3"/>
<dbReference type="InterPro" id="IPR001867">
    <property type="entry name" value="OmpR/PhoB-type_DNA-bd"/>
</dbReference>
<dbReference type="Pfam" id="PF00486">
    <property type="entry name" value="Trans_reg_C"/>
    <property type="match status" value="1"/>
</dbReference>
<dbReference type="Pfam" id="PF00072">
    <property type="entry name" value="Response_reg"/>
    <property type="match status" value="1"/>
</dbReference>
<dbReference type="GO" id="GO:0000156">
    <property type="term" value="F:phosphorelay response regulator activity"/>
    <property type="evidence" value="ECO:0007669"/>
    <property type="project" value="TreeGrafter"/>
</dbReference>
<dbReference type="InterPro" id="IPR001789">
    <property type="entry name" value="Sig_transdc_resp-reg_receiver"/>
</dbReference>
<evidence type="ECO:0000256" key="5">
    <source>
        <dbReference type="ARBA" id="ARBA00023163"/>
    </source>
</evidence>
<feature type="domain" description="Response regulatory" evidence="8">
    <location>
        <begin position="5"/>
        <end position="118"/>
    </location>
</feature>
<evidence type="ECO:0000313" key="11">
    <source>
        <dbReference type="Proteomes" id="UP000467322"/>
    </source>
</evidence>
<dbReference type="GO" id="GO:0005829">
    <property type="term" value="C:cytosol"/>
    <property type="evidence" value="ECO:0007669"/>
    <property type="project" value="TreeGrafter"/>
</dbReference>
<comment type="caution">
    <text evidence="10">The sequence shown here is derived from an EMBL/GenBank/DDBJ whole genome shotgun (WGS) entry which is preliminary data.</text>
</comment>
<evidence type="ECO:0000256" key="7">
    <source>
        <dbReference type="PROSITE-ProRule" id="PRU01091"/>
    </source>
</evidence>
<dbReference type="PANTHER" id="PTHR48111:SF4">
    <property type="entry name" value="DNA-BINDING DUAL TRANSCRIPTIONAL REGULATOR OMPR"/>
    <property type="match status" value="1"/>
</dbReference>
<keyword evidence="4 7" id="KW-0238">DNA-binding</keyword>
<dbReference type="EMBL" id="WTUX01000019">
    <property type="protein sequence ID" value="MZR14947.1"/>
    <property type="molecule type" value="Genomic_DNA"/>
</dbReference>
<dbReference type="GO" id="GO:0032993">
    <property type="term" value="C:protein-DNA complex"/>
    <property type="evidence" value="ECO:0007669"/>
    <property type="project" value="TreeGrafter"/>
</dbReference>
<dbReference type="SMART" id="SM00862">
    <property type="entry name" value="Trans_reg_C"/>
    <property type="match status" value="1"/>
</dbReference>
<evidence type="ECO:0000256" key="4">
    <source>
        <dbReference type="ARBA" id="ARBA00023125"/>
    </source>
</evidence>
<keyword evidence="2" id="KW-0902">Two-component regulatory system</keyword>
<dbReference type="PANTHER" id="PTHR48111">
    <property type="entry name" value="REGULATOR OF RPOS"/>
    <property type="match status" value="1"/>
</dbReference>
<keyword evidence="5" id="KW-0804">Transcription</keyword>